<evidence type="ECO:0000256" key="6">
    <source>
        <dbReference type="ARBA" id="ARBA00022989"/>
    </source>
</evidence>
<evidence type="ECO:0000256" key="5">
    <source>
        <dbReference type="ARBA" id="ARBA00022968"/>
    </source>
</evidence>
<proteinExistence type="inferred from homology"/>
<dbReference type="RefSeq" id="XP_005658278.3">
    <property type="nucleotide sequence ID" value="XM_005658221.3"/>
</dbReference>
<dbReference type="PROSITE" id="PS50176">
    <property type="entry name" value="ARM_REPEAT"/>
    <property type="match status" value="1"/>
</dbReference>
<dbReference type="KEGG" id="ssc:100622470"/>
<evidence type="ECO:0000313" key="12">
    <source>
        <dbReference type="Ensembl" id="ENSSSCP00070049138.1"/>
    </source>
</evidence>
<feature type="region of interest" description="Disordered" evidence="10">
    <location>
        <begin position="191"/>
        <end position="231"/>
    </location>
</feature>
<protein>
    <submittedName>
        <fullName evidence="12">Armadillo repeat containing X-linked 1</fullName>
    </submittedName>
</protein>
<keyword evidence="4" id="KW-1000">Mitochondrion outer membrane</keyword>
<dbReference type="InterPro" id="IPR006911">
    <property type="entry name" value="ARM-rpt_dom"/>
</dbReference>
<dbReference type="InterPro" id="IPR051303">
    <property type="entry name" value="Armcx_regulator"/>
</dbReference>
<dbReference type="CTD" id="51309"/>
<dbReference type="GeneID" id="100622470"/>
<dbReference type="Gene3D" id="1.25.10.10">
    <property type="entry name" value="Leucine-rich Repeat Variant"/>
    <property type="match status" value="1"/>
</dbReference>
<feature type="region of interest" description="Disordered" evidence="10">
    <location>
        <begin position="311"/>
        <end position="342"/>
    </location>
</feature>
<evidence type="ECO:0000256" key="10">
    <source>
        <dbReference type="SAM" id="MobiDB-lite"/>
    </source>
</evidence>
<evidence type="ECO:0000256" key="3">
    <source>
        <dbReference type="ARBA" id="ARBA00022692"/>
    </source>
</evidence>
<evidence type="ECO:0000256" key="8">
    <source>
        <dbReference type="ARBA" id="ARBA00023136"/>
    </source>
</evidence>
<dbReference type="OrthoDB" id="10017790at2759"/>
<dbReference type="AlphaFoldDB" id="A0A4X1W6C6"/>
<keyword evidence="5" id="KW-0735">Signal-anchor</keyword>
<feature type="repeat" description="ARM" evidence="9">
    <location>
        <begin position="403"/>
        <end position="440"/>
    </location>
</feature>
<gene>
    <name evidence="12" type="primary">ARMCX1</name>
</gene>
<dbReference type="Proteomes" id="UP000694725">
    <property type="component" value="Unplaced"/>
</dbReference>
<dbReference type="InterPro" id="IPR011989">
    <property type="entry name" value="ARM-like"/>
</dbReference>
<reference evidence="12" key="2">
    <citation type="submission" date="2025-05" db="UniProtKB">
        <authorList>
            <consortium name="Ensembl"/>
        </authorList>
    </citation>
    <scope>IDENTIFICATION</scope>
</reference>
<sequence length="609" mass="66370">MKIWGPESRGDPSQEEGKLETFGIQGLESGRADVKILVLCVGPSSKPESWGCASVLSFPVSFSRALYHSEQRNKESAPGPRKAIRLCCVACLCLWDLAPDSQPNPRSGKKRKIVQKQVLQYLQLQQRLPAVAEDSTPYVGALLWARESPSDTHPSMGRTREAGCVAAGVVIGAGACYCVYKLTWGRDESEKIWEDDDDDEEEEPSDMAETGKGSKANSGAGAGARLQGDSKAKAEVAVELKSGSDIKAEAHSKAQSGGGLEAKAKALFSTLKEQASAKVGKGARLGTISGTRTLAPGLPCPGVRGGGCHPARNGARVGGRASGKSKGRTRGKSTRTPATSWPVRRGKFNFPYKIDDILGAPDLQKVLNILERSNDPFTQEVALVTLGNNAAYSFNQNAIRELGGLPIIAKLIKTKDPIIREKAYNALNNLSVNAENQGKIKTYISQVCDDTMICRLDSAVQMAGLRLLTNMTVTNHYQHLLSYSFPDFFALLFLGNYFTKIQIMKLIINFTENPAMTRELVSCKVPSELISLFNKEWDREILLNILTLFENINDNIKNEGLASSRKEFSRSSLFFLFKESGVCIKKIKALANHSDLVVKVKVLKVLTKL</sequence>
<dbReference type="SUPFAM" id="SSF48371">
    <property type="entry name" value="ARM repeat"/>
    <property type="match status" value="1"/>
</dbReference>
<comment type="similarity">
    <text evidence="2">Belongs to the eutherian X-chromosome-specific Armcx family.</text>
</comment>
<dbReference type="Ensembl" id="ENSSSCT00045025993.1">
    <property type="protein sequence ID" value="ENSSSCP00045017941.1"/>
    <property type="gene ID" value="ENSSSCG00045015296.1"/>
</dbReference>
<dbReference type="Ensembl" id="ENSSSCT00070057807.1">
    <property type="protein sequence ID" value="ENSSSCP00070049138.1"/>
    <property type="gene ID" value="ENSSSCG00070028814.1"/>
</dbReference>
<organism evidence="12 13">
    <name type="scientific">Sus scrofa</name>
    <name type="common">Pig</name>
    <dbReference type="NCBI Taxonomy" id="9823"/>
    <lineage>
        <taxon>Eukaryota</taxon>
        <taxon>Metazoa</taxon>
        <taxon>Chordata</taxon>
        <taxon>Craniata</taxon>
        <taxon>Vertebrata</taxon>
        <taxon>Euteleostomi</taxon>
        <taxon>Mammalia</taxon>
        <taxon>Eutheria</taxon>
        <taxon>Laurasiatheria</taxon>
        <taxon>Artiodactyla</taxon>
        <taxon>Suina</taxon>
        <taxon>Suidae</taxon>
        <taxon>Sus</taxon>
    </lineage>
</organism>
<keyword evidence="6" id="KW-1133">Transmembrane helix</keyword>
<dbReference type="PANTHER" id="PTHR15712">
    <property type="entry name" value="ARMADILLO REPEAT CONTAINING PROTEIN"/>
    <property type="match status" value="1"/>
</dbReference>
<dbReference type="InterPro" id="IPR016024">
    <property type="entry name" value="ARM-type_fold"/>
</dbReference>
<dbReference type="PANTHER" id="PTHR15712:SF14">
    <property type="entry name" value="ARMADILLO REPEAT-CONTAINING X-LINKED PROTEIN 1"/>
    <property type="match status" value="1"/>
</dbReference>
<accession>A0A4X1W6C6</accession>
<feature type="domain" description="Armadillo repeat-containing" evidence="11">
    <location>
        <begin position="358"/>
        <end position="578"/>
    </location>
</feature>
<evidence type="ECO:0000259" key="11">
    <source>
        <dbReference type="Pfam" id="PF04826"/>
    </source>
</evidence>
<keyword evidence="7" id="KW-0496">Mitochondrion</keyword>
<evidence type="ECO:0000256" key="9">
    <source>
        <dbReference type="PROSITE-ProRule" id="PRU00259"/>
    </source>
</evidence>
<keyword evidence="3" id="KW-0812">Transmembrane</keyword>
<dbReference type="Proteomes" id="UP000694728">
    <property type="component" value="Unplaced"/>
</dbReference>
<dbReference type="Ensembl" id="ENSSSCT00055020901.1">
    <property type="protein sequence ID" value="ENSSSCP00055016540.1"/>
    <property type="gene ID" value="ENSSSCG00055010633.1"/>
</dbReference>
<dbReference type="GO" id="GO:0005741">
    <property type="term" value="C:mitochondrial outer membrane"/>
    <property type="evidence" value="ECO:0007669"/>
    <property type="project" value="UniProtKB-SubCell"/>
</dbReference>
<evidence type="ECO:0000256" key="1">
    <source>
        <dbReference type="ARBA" id="ARBA00004572"/>
    </source>
</evidence>
<evidence type="ECO:0000256" key="7">
    <source>
        <dbReference type="ARBA" id="ARBA00023128"/>
    </source>
</evidence>
<keyword evidence="8" id="KW-0472">Membrane</keyword>
<name>A0A4X1W6C6_PIG</name>
<dbReference type="Ensembl" id="ENSSSCT00065041008.1">
    <property type="protein sequence ID" value="ENSSSCP00065017380.1"/>
    <property type="gene ID" value="ENSSSCG00065030360.1"/>
</dbReference>
<dbReference type="Proteomes" id="UP000694724">
    <property type="component" value="Unplaced"/>
</dbReference>
<feature type="compositionally biased region" description="Basic residues" evidence="10">
    <location>
        <begin position="323"/>
        <end position="333"/>
    </location>
</feature>
<comment type="subcellular location">
    <subcellularLocation>
        <location evidence="1">Mitochondrion outer membrane</location>
        <topology evidence="1">Single-pass membrane protein</topology>
    </subcellularLocation>
</comment>
<dbReference type="Pfam" id="PF04826">
    <property type="entry name" value="Arm_2"/>
    <property type="match status" value="1"/>
</dbReference>
<feature type="compositionally biased region" description="Acidic residues" evidence="10">
    <location>
        <begin position="193"/>
        <end position="206"/>
    </location>
</feature>
<dbReference type="Proteomes" id="UP000314985">
    <property type="component" value="Unassembled WGS sequence"/>
</dbReference>
<evidence type="ECO:0000256" key="4">
    <source>
        <dbReference type="ARBA" id="ARBA00022787"/>
    </source>
</evidence>
<evidence type="ECO:0000313" key="13">
    <source>
        <dbReference type="Proteomes" id="UP000314985"/>
    </source>
</evidence>
<reference evidence="13" key="1">
    <citation type="submission" date="2017-08" db="EMBL/GenBank/DDBJ databases">
        <title>USMARCv1.0.</title>
        <authorList>
            <person name="Hannum G.I."/>
            <person name="Koren S."/>
            <person name="Schroeder S.G."/>
            <person name="Chin S.C."/>
            <person name="Nonneman D.J."/>
            <person name="Becker S.A."/>
            <person name="Rosen B.D."/>
            <person name="Bickhart D.M."/>
            <person name="Putnam N.H."/>
            <person name="Green R.E."/>
            <person name="Tuggle C.K."/>
            <person name="Liu H."/>
            <person name="Rohrer G.A."/>
            <person name="Warr A."/>
            <person name="Hall R."/>
            <person name="Kim K."/>
            <person name="Hume D.A."/>
            <person name="Talbot R."/>
            <person name="Chow W."/>
            <person name="Howe K."/>
            <person name="Schwartz A.S."/>
            <person name="Watson M."/>
            <person name="Archibald A.L."/>
            <person name="Phillippy A.M."/>
            <person name="Smith T.P.L."/>
        </authorList>
    </citation>
    <scope>NUCLEOTIDE SEQUENCE [LARGE SCALE GENOMIC DNA]</scope>
</reference>
<dbReference type="InterPro" id="IPR000225">
    <property type="entry name" value="Armadillo"/>
</dbReference>
<evidence type="ECO:0000256" key="2">
    <source>
        <dbReference type="ARBA" id="ARBA00010553"/>
    </source>
</evidence>
<dbReference type="SMART" id="SM00185">
    <property type="entry name" value="ARM"/>
    <property type="match status" value="2"/>
</dbReference>